<comment type="similarity">
    <text evidence="1">Belongs to the SNAP-25 family.</text>
</comment>
<feature type="region of interest" description="Disordered" evidence="6">
    <location>
        <begin position="1"/>
        <end position="81"/>
    </location>
</feature>
<dbReference type="InterPro" id="IPR000727">
    <property type="entry name" value="T_SNARE_dom"/>
</dbReference>
<evidence type="ECO:0000256" key="6">
    <source>
        <dbReference type="SAM" id="MobiDB-lite"/>
    </source>
</evidence>
<evidence type="ECO:0000259" key="7">
    <source>
        <dbReference type="PROSITE" id="PS50192"/>
    </source>
</evidence>
<feature type="coiled-coil region" evidence="5">
    <location>
        <begin position="129"/>
        <end position="156"/>
    </location>
</feature>
<dbReference type="GO" id="GO:0005484">
    <property type="term" value="F:SNAP receptor activity"/>
    <property type="evidence" value="ECO:0007669"/>
    <property type="project" value="TreeGrafter"/>
</dbReference>
<dbReference type="GO" id="GO:0019905">
    <property type="term" value="F:syntaxin binding"/>
    <property type="evidence" value="ECO:0007669"/>
    <property type="project" value="TreeGrafter"/>
</dbReference>
<dbReference type="GO" id="GO:0015031">
    <property type="term" value="P:protein transport"/>
    <property type="evidence" value="ECO:0007669"/>
    <property type="project" value="UniProtKB-KW"/>
</dbReference>
<dbReference type="EMBL" id="HACG01036247">
    <property type="protein sequence ID" value="CEK83112.1"/>
    <property type="molecule type" value="Transcribed_RNA"/>
</dbReference>
<feature type="compositionally biased region" description="Polar residues" evidence="6">
    <location>
        <begin position="1"/>
        <end position="11"/>
    </location>
</feature>
<dbReference type="PANTHER" id="PTHR19305:SF9">
    <property type="entry name" value="SYNAPTOSOMAL-ASSOCIATED PROTEIN 29"/>
    <property type="match status" value="1"/>
</dbReference>
<dbReference type="SMART" id="SM00397">
    <property type="entry name" value="t_SNARE"/>
    <property type="match status" value="2"/>
</dbReference>
<keyword evidence="3" id="KW-0653">Protein transport</keyword>
<evidence type="ECO:0000256" key="4">
    <source>
        <dbReference type="ARBA" id="ARBA00023054"/>
    </source>
</evidence>
<dbReference type="GO" id="GO:0031201">
    <property type="term" value="C:SNARE complex"/>
    <property type="evidence" value="ECO:0007669"/>
    <property type="project" value="TreeGrafter"/>
</dbReference>
<feature type="domain" description="T-SNARE coiled-coil homology" evidence="7">
    <location>
        <begin position="241"/>
        <end position="303"/>
    </location>
</feature>
<dbReference type="GO" id="GO:0005886">
    <property type="term" value="C:plasma membrane"/>
    <property type="evidence" value="ECO:0007669"/>
    <property type="project" value="TreeGrafter"/>
</dbReference>
<organism evidence="8">
    <name type="scientific">Arion vulgaris</name>
    <dbReference type="NCBI Taxonomy" id="1028688"/>
    <lineage>
        <taxon>Eukaryota</taxon>
        <taxon>Metazoa</taxon>
        <taxon>Spiralia</taxon>
        <taxon>Lophotrochozoa</taxon>
        <taxon>Mollusca</taxon>
        <taxon>Gastropoda</taxon>
        <taxon>Heterobranchia</taxon>
        <taxon>Euthyneura</taxon>
        <taxon>Panpulmonata</taxon>
        <taxon>Eupulmonata</taxon>
        <taxon>Stylommatophora</taxon>
        <taxon>Helicina</taxon>
        <taxon>Arionoidea</taxon>
        <taxon>Arionidae</taxon>
        <taxon>Arion</taxon>
    </lineage>
</organism>
<dbReference type="CDD" id="cd15887">
    <property type="entry name" value="SNARE_SNAP29N"/>
    <property type="match status" value="1"/>
</dbReference>
<sequence length="306" mass="34033">MSKYHQSSNPFDSDEDEGDFARKYASRSSQSPTPSAPSPQSSSYISSSSNANRSTAATGHQYSQKSNSSSSSSHSRSPYYEENSLFDDRLEQLQMKIANSENTQLESTQRALSSIYESEAMGVATAEELLRQAETLDNIENKLDGMQQNMKVSQRHLNNIKSVFGGIKNWWSGDKKVAENTPAPESANSRLRATIEKTEKSKPDVGGFYDNDDNTLDSQFMAGSKKQGGGQYTMIAPVTRSAREEEIDSNLGLMSDGMSRLKGLAMGLGDEIERQNEQLDRELIKVDRTDQLISHQNTQMKKILKR</sequence>
<protein>
    <recommendedName>
        <fullName evidence="7">t-SNARE coiled-coil homology domain-containing protein</fullName>
    </recommendedName>
</protein>
<dbReference type="AlphaFoldDB" id="A0A0B7AR90"/>
<feature type="domain" description="T-SNARE coiled-coil homology" evidence="7">
    <location>
        <begin position="98"/>
        <end position="160"/>
    </location>
</feature>
<dbReference type="FunFam" id="1.20.5.110:FF:000041">
    <property type="entry name" value="Synaptosomal-associated protein 29"/>
    <property type="match status" value="1"/>
</dbReference>
<keyword evidence="4 5" id="KW-0175">Coiled coil</keyword>
<evidence type="ECO:0000256" key="2">
    <source>
        <dbReference type="ARBA" id="ARBA00022448"/>
    </source>
</evidence>
<dbReference type="GO" id="GO:0098793">
    <property type="term" value="C:presynapse"/>
    <property type="evidence" value="ECO:0007669"/>
    <property type="project" value="GOC"/>
</dbReference>
<evidence type="ECO:0000256" key="1">
    <source>
        <dbReference type="ARBA" id="ARBA00009480"/>
    </source>
</evidence>
<dbReference type="Gene3D" id="1.20.5.110">
    <property type="match status" value="2"/>
</dbReference>
<dbReference type="SUPFAM" id="SSF58038">
    <property type="entry name" value="SNARE fusion complex"/>
    <property type="match status" value="2"/>
</dbReference>
<feature type="compositionally biased region" description="Low complexity" evidence="6">
    <location>
        <begin position="26"/>
        <end position="77"/>
    </location>
</feature>
<name>A0A0B7AR90_9EUPU</name>
<reference evidence="8" key="1">
    <citation type="submission" date="2014-12" db="EMBL/GenBank/DDBJ databases">
        <title>Insight into the proteome of Arion vulgaris.</title>
        <authorList>
            <person name="Aradska J."/>
            <person name="Bulat T."/>
            <person name="Smidak R."/>
            <person name="Sarate P."/>
            <person name="Gangsoo J."/>
            <person name="Sialana F."/>
            <person name="Bilban M."/>
            <person name="Lubec G."/>
        </authorList>
    </citation>
    <scope>NUCLEOTIDE SEQUENCE</scope>
    <source>
        <tissue evidence="8">Skin</tissue>
    </source>
</reference>
<dbReference type="PANTHER" id="PTHR19305">
    <property type="entry name" value="SYNAPTOSOMAL ASSOCIATED PROTEIN"/>
    <property type="match status" value="1"/>
</dbReference>
<dbReference type="CDD" id="cd15856">
    <property type="entry name" value="SNARE_SNAP29C"/>
    <property type="match status" value="1"/>
</dbReference>
<evidence type="ECO:0000313" key="8">
    <source>
        <dbReference type="EMBL" id="CEK83112.1"/>
    </source>
</evidence>
<gene>
    <name evidence="8" type="primary">ORF135260</name>
</gene>
<dbReference type="GO" id="GO:0016082">
    <property type="term" value="P:synaptic vesicle priming"/>
    <property type="evidence" value="ECO:0007669"/>
    <property type="project" value="TreeGrafter"/>
</dbReference>
<dbReference type="PROSITE" id="PS50192">
    <property type="entry name" value="T_SNARE"/>
    <property type="match status" value="2"/>
</dbReference>
<keyword evidence="2" id="KW-0813">Transport</keyword>
<evidence type="ECO:0000256" key="5">
    <source>
        <dbReference type="SAM" id="Coils"/>
    </source>
</evidence>
<dbReference type="GO" id="GO:0031629">
    <property type="term" value="P:synaptic vesicle fusion to presynaptic active zone membrane"/>
    <property type="evidence" value="ECO:0007669"/>
    <property type="project" value="TreeGrafter"/>
</dbReference>
<proteinExistence type="inferred from homology"/>
<evidence type="ECO:0000256" key="3">
    <source>
        <dbReference type="ARBA" id="ARBA00022927"/>
    </source>
</evidence>
<accession>A0A0B7AR90</accession>